<sequence>MIDALYVAETGLQAGQKQIETISNNMANLNTVAYKKSRVAFGDLVSRQPAASAAEGKGIGSVGMGTKVAEVSMQFDSGDLKATENQLDLAIRGDGFFEVLLENGEYGYTRNGALKIDEDGYLSTLTGLRLSDQIQIPPDASKMQISTDGVVKVLIGEDVLEVGEIQLAKFVNDQALESAGQGLYIPADDAGAPLYSQAGVNGLGMIQQGFLESSNVDLVKELVELVTAQRGYQANSHVIRAADEIMQITNDLRG</sequence>
<dbReference type="NCBIfam" id="TIGR02488">
    <property type="entry name" value="flgG_G_neg"/>
    <property type="match status" value="1"/>
</dbReference>
<accession>Q2SEX6</accession>
<evidence type="ECO:0000259" key="10">
    <source>
        <dbReference type="Pfam" id="PF06429"/>
    </source>
</evidence>
<dbReference type="InterPro" id="IPR037925">
    <property type="entry name" value="FlgE/F/G-like"/>
</dbReference>
<keyword evidence="4 8" id="KW-0975">Bacterial flagellum</keyword>
<dbReference type="GO" id="GO:0009426">
    <property type="term" value="C:bacterial-type flagellum basal body, distal rod"/>
    <property type="evidence" value="ECO:0007669"/>
    <property type="project" value="UniProtKB-UniRule"/>
</dbReference>
<dbReference type="InterPro" id="IPR020013">
    <property type="entry name" value="Flagellar_FlgE/F/G"/>
</dbReference>
<dbReference type="SUPFAM" id="SSF117143">
    <property type="entry name" value="Flagellar hook protein flgE"/>
    <property type="match status" value="1"/>
</dbReference>
<dbReference type="eggNOG" id="COG4786">
    <property type="taxonomic scope" value="Bacteria"/>
</dbReference>
<dbReference type="KEGG" id="hch:HCH_04085"/>
<feature type="domain" description="Flagellar basal-body/hook protein C-terminal" evidence="10">
    <location>
        <begin position="207"/>
        <end position="252"/>
    </location>
</feature>
<proteinExistence type="inferred from homology"/>
<dbReference type="STRING" id="349521.HCH_04085"/>
<dbReference type="Pfam" id="PF06429">
    <property type="entry name" value="Flg_bbr_C"/>
    <property type="match status" value="1"/>
</dbReference>
<comment type="subunit">
    <text evidence="5 8">The basal body constitutes a major portion of the flagellar organelle and consists of four rings (L,P,S, and M) mounted on a central rod. The rod consists of about 26 subunits of FlgG in the distal portion, and FlgB, FlgC and FlgF are thought to build up the proximal portion of the rod with about 6 subunits each.</text>
</comment>
<evidence type="ECO:0000313" key="12">
    <source>
        <dbReference type="EMBL" id="ABC30798.1"/>
    </source>
</evidence>
<dbReference type="InterPro" id="IPR012834">
    <property type="entry name" value="FlgG_G_neg"/>
</dbReference>
<evidence type="ECO:0000256" key="6">
    <source>
        <dbReference type="ARBA" id="ARBA00032912"/>
    </source>
</evidence>
<name>Q2SEX6_HAHCH</name>
<dbReference type="Pfam" id="PF22692">
    <property type="entry name" value="LlgE_F_G_D1"/>
    <property type="match status" value="1"/>
</dbReference>
<feature type="domain" description="Flagellar hook protein FlgE/F/G-like D1" evidence="11">
    <location>
        <begin position="90"/>
        <end position="153"/>
    </location>
</feature>
<dbReference type="InterPro" id="IPR010930">
    <property type="entry name" value="Flg_bb/hook_C_dom"/>
</dbReference>
<keyword evidence="12" id="KW-0282">Flagellum</keyword>
<reference evidence="12 13" key="1">
    <citation type="journal article" date="2005" name="Nucleic Acids Res.">
        <title>Genomic blueprint of Hahella chejuensis, a marine microbe producing an algicidal agent.</title>
        <authorList>
            <person name="Jeong H."/>
            <person name="Yim J.H."/>
            <person name="Lee C."/>
            <person name="Choi S.-H."/>
            <person name="Park Y.K."/>
            <person name="Yoon S.H."/>
            <person name="Hur C.-G."/>
            <person name="Kang H.-Y."/>
            <person name="Kim D."/>
            <person name="Lee H.H."/>
            <person name="Park K.H."/>
            <person name="Park S.-H."/>
            <person name="Park H.-S."/>
            <person name="Lee H.K."/>
            <person name="Oh T.K."/>
            <person name="Kim J.F."/>
        </authorList>
    </citation>
    <scope>NUCLEOTIDE SEQUENCE [LARGE SCALE GENOMIC DNA]</scope>
    <source>
        <strain evidence="12 13">KCTC 2396</strain>
    </source>
</reference>
<evidence type="ECO:0000313" key="13">
    <source>
        <dbReference type="Proteomes" id="UP000000238"/>
    </source>
</evidence>
<dbReference type="Pfam" id="PF00460">
    <property type="entry name" value="Flg_bb_rod"/>
    <property type="match status" value="1"/>
</dbReference>
<dbReference type="AlphaFoldDB" id="Q2SEX6"/>
<evidence type="ECO:0000256" key="1">
    <source>
        <dbReference type="ARBA" id="ARBA00004117"/>
    </source>
</evidence>
<dbReference type="PANTHER" id="PTHR30435">
    <property type="entry name" value="FLAGELLAR PROTEIN"/>
    <property type="match status" value="1"/>
</dbReference>
<dbReference type="HOGENOM" id="CLU_013687_0_1_6"/>
<evidence type="ECO:0000256" key="7">
    <source>
        <dbReference type="NCBIfam" id="TIGR02488"/>
    </source>
</evidence>
<feature type="domain" description="Flagellar basal body rod protein N-terminal" evidence="9">
    <location>
        <begin position="5"/>
        <end position="35"/>
    </location>
</feature>
<dbReference type="InterPro" id="IPR019776">
    <property type="entry name" value="Flagellar_basal_body_rod_CS"/>
</dbReference>
<dbReference type="InterPro" id="IPR001444">
    <property type="entry name" value="Flag_bb_rod_N"/>
</dbReference>
<evidence type="ECO:0000256" key="2">
    <source>
        <dbReference type="ARBA" id="ARBA00009677"/>
    </source>
</evidence>
<dbReference type="NCBIfam" id="TIGR03506">
    <property type="entry name" value="FlgEFG_subfam"/>
    <property type="match status" value="2"/>
</dbReference>
<dbReference type="Proteomes" id="UP000000238">
    <property type="component" value="Chromosome"/>
</dbReference>
<evidence type="ECO:0000256" key="5">
    <source>
        <dbReference type="ARBA" id="ARBA00025933"/>
    </source>
</evidence>
<evidence type="ECO:0000256" key="8">
    <source>
        <dbReference type="RuleBase" id="RU362116"/>
    </source>
</evidence>
<gene>
    <name evidence="12" type="primary">flgG1</name>
    <name evidence="12" type="ordered locus">HCH_04085</name>
</gene>
<dbReference type="PROSITE" id="PS00588">
    <property type="entry name" value="FLAGELLA_BB_ROD"/>
    <property type="match status" value="1"/>
</dbReference>
<dbReference type="InterPro" id="IPR053967">
    <property type="entry name" value="LlgE_F_G-like_D1"/>
</dbReference>
<keyword evidence="12" id="KW-0966">Cell projection</keyword>
<evidence type="ECO:0000259" key="11">
    <source>
        <dbReference type="Pfam" id="PF22692"/>
    </source>
</evidence>
<evidence type="ECO:0000259" key="9">
    <source>
        <dbReference type="Pfam" id="PF00460"/>
    </source>
</evidence>
<protein>
    <recommendedName>
        <fullName evidence="3 7">Flagellar basal-body rod protein FlgG</fullName>
    </recommendedName>
    <alternativeName>
        <fullName evidence="6 8">Distal rod protein</fullName>
    </alternativeName>
</protein>
<comment type="subcellular location">
    <subcellularLocation>
        <location evidence="1 8">Bacterial flagellum basal body</location>
    </subcellularLocation>
</comment>
<dbReference type="RefSeq" id="WP_011397865.1">
    <property type="nucleotide sequence ID" value="NC_007645.1"/>
</dbReference>
<dbReference type="GO" id="GO:0071978">
    <property type="term" value="P:bacterial-type flagellum-dependent swarming motility"/>
    <property type="evidence" value="ECO:0007669"/>
    <property type="project" value="TreeGrafter"/>
</dbReference>
<evidence type="ECO:0000256" key="4">
    <source>
        <dbReference type="ARBA" id="ARBA00023143"/>
    </source>
</evidence>
<keyword evidence="12" id="KW-0969">Cilium</keyword>
<dbReference type="EMBL" id="CP000155">
    <property type="protein sequence ID" value="ABC30798.1"/>
    <property type="molecule type" value="Genomic_DNA"/>
</dbReference>
<evidence type="ECO:0000256" key="3">
    <source>
        <dbReference type="ARBA" id="ARBA00017948"/>
    </source>
</evidence>
<comment type="similarity">
    <text evidence="2 8">Belongs to the flagella basal body rod proteins family.</text>
</comment>
<organism evidence="12 13">
    <name type="scientific">Hahella chejuensis (strain KCTC 2396)</name>
    <dbReference type="NCBI Taxonomy" id="349521"/>
    <lineage>
        <taxon>Bacteria</taxon>
        <taxon>Pseudomonadati</taxon>
        <taxon>Pseudomonadota</taxon>
        <taxon>Gammaproteobacteria</taxon>
        <taxon>Oceanospirillales</taxon>
        <taxon>Hahellaceae</taxon>
        <taxon>Hahella</taxon>
    </lineage>
</organism>
<dbReference type="PANTHER" id="PTHR30435:SF19">
    <property type="entry name" value="FLAGELLAR BASAL-BODY ROD PROTEIN FLGG"/>
    <property type="match status" value="1"/>
</dbReference>
<dbReference type="OrthoDB" id="9804559at2"/>
<keyword evidence="13" id="KW-1185">Reference proteome</keyword>